<name>A0A9Q1CVH2_CONCO</name>
<dbReference type="InterPro" id="IPR018170">
    <property type="entry name" value="Aldo/ket_reductase_CS"/>
</dbReference>
<reference evidence="3" key="1">
    <citation type="journal article" date="2023" name="Science">
        <title>Genome structures resolve the early diversification of teleost fishes.</title>
        <authorList>
            <person name="Parey E."/>
            <person name="Louis A."/>
            <person name="Montfort J."/>
            <person name="Bouchez O."/>
            <person name="Roques C."/>
            <person name="Iampietro C."/>
            <person name="Lluch J."/>
            <person name="Castinel A."/>
            <person name="Donnadieu C."/>
            <person name="Desvignes T."/>
            <person name="Floi Bucao C."/>
            <person name="Jouanno E."/>
            <person name="Wen M."/>
            <person name="Mejri S."/>
            <person name="Dirks R."/>
            <person name="Jansen H."/>
            <person name="Henkel C."/>
            <person name="Chen W.J."/>
            <person name="Zahm M."/>
            <person name="Cabau C."/>
            <person name="Klopp C."/>
            <person name="Thompson A.W."/>
            <person name="Robinson-Rechavi M."/>
            <person name="Braasch I."/>
            <person name="Lecointre G."/>
            <person name="Bobe J."/>
            <person name="Postlethwait J.H."/>
            <person name="Berthelot C."/>
            <person name="Roest Crollius H."/>
            <person name="Guiguen Y."/>
        </authorList>
    </citation>
    <scope>NUCLEOTIDE SEQUENCE</scope>
    <source>
        <strain evidence="3">Concon-B</strain>
    </source>
</reference>
<evidence type="ECO:0000313" key="3">
    <source>
        <dbReference type="EMBL" id="KAJ8249702.1"/>
    </source>
</evidence>
<dbReference type="GO" id="GO:0006699">
    <property type="term" value="P:bile acid biosynthetic process"/>
    <property type="evidence" value="ECO:0007669"/>
    <property type="project" value="InterPro"/>
</dbReference>
<evidence type="ECO:0000313" key="4">
    <source>
        <dbReference type="Proteomes" id="UP001152803"/>
    </source>
</evidence>
<dbReference type="Pfam" id="PF00248">
    <property type="entry name" value="Aldo_ket_red"/>
    <property type="match status" value="1"/>
</dbReference>
<dbReference type="InterPro" id="IPR020471">
    <property type="entry name" value="AKR"/>
</dbReference>
<gene>
    <name evidence="3" type="ORF">COCON_G00229180</name>
</gene>
<keyword evidence="4" id="KW-1185">Reference proteome</keyword>
<sequence>MVAQRRYSEFQIDAAVFCLLDQVKRACTQAARKMSLTAKNKSVSLSDGNRIPLLGLGTYGDPRTTPKGTTYESVKAAIDVGYRHLDGALVYFNEGEVGHAIRDKIADGTVKREDIFYCGKLWNTFHPPELVRPALERTLKTLQLDYVDLYIVELPIAFKPGDAFYPQDENGKYIYHETDLCATWEALEACKDAGLTKSLGVSNFNRRQLELILNKPGLKHRPVSNQVECHPFFTQPKLLEYCRQNDIVIVGYSPLGTSRDASWVNLKSPPLLEDPLLIAIGKKHNKSSAQVALRFNVQRGVVVIPKSFNLERIKHNSQIFDFSLTEEEMEAVEGSTKTSASWSFSCKRRIILAWSDHPEYPFHDDY</sequence>
<dbReference type="PANTHER" id="PTHR11732">
    <property type="entry name" value="ALDO/KETO REDUCTASE"/>
    <property type="match status" value="1"/>
</dbReference>
<feature type="domain" description="NADP-dependent oxidoreductase" evidence="2">
    <location>
        <begin position="54"/>
        <end position="334"/>
    </location>
</feature>
<accession>A0A9Q1CVH2</accession>
<dbReference type="EMBL" id="JAFJMO010000019">
    <property type="protein sequence ID" value="KAJ8249702.1"/>
    <property type="molecule type" value="Genomic_DNA"/>
</dbReference>
<evidence type="ECO:0000256" key="1">
    <source>
        <dbReference type="ARBA" id="ARBA00007905"/>
    </source>
</evidence>
<dbReference type="Gene3D" id="3.20.20.100">
    <property type="entry name" value="NADP-dependent oxidoreductase domain"/>
    <property type="match status" value="1"/>
</dbReference>
<dbReference type="OrthoDB" id="416253at2759"/>
<dbReference type="Proteomes" id="UP001152803">
    <property type="component" value="Unassembled WGS sequence"/>
</dbReference>
<proteinExistence type="inferred from homology"/>
<dbReference type="PROSITE" id="PS00798">
    <property type="entry name" value="ALDOKETO_REDUCTASE_1"/>
    <property type="match status" value="1"/>
</dbReference>
<dbReference type="CDD" id="cd19109">
    <property type="entry name" value="AKR_AKR1D1-3"/>
    <property type="match status" value="1"/>
</dbReference>
<organism evidence="3 4">
    <name type="scientific">Conger conger</name>
    <name type="common">Conger eel</name>
    <name type="synonym">Muraena conger</name>
    <dbReference type="NCBI Taxonomy" id="82655"/>
    <lineage>
        <taxon>Eukaryota</taxon>
        <taxon>Metazoa</taxon>
        <taxon>Chordata</taxon>
        <taxon>Craniata</taxon>
        <taxon>Vertebrata</taxon>
        <taxon>Euteleostomi</taxon>
        <taxon>Actinopterygii</taxon>
        <taxon>Neopterygii</taxon>
        <taxon>Teleostei</taxon>
        <taxon>Anguilliformes</taxon>
        <taxon>Congridae</taxon>
        <taxon>Conger</taxon>
    </lineage>
</organism>
<dbReference type="PROSITE" id="PS00062">
    <property type="entry name" value="ALDOKETO_REDUCTASE_2"/>
    <property type="match status" value="1"/>
</dbReference>
<dbReference type="GO" id="GO:0047787">
    <property type="term" value="F:Delta4-3-oxosteroid 5beta-reductase activity"/>
    <property type="evidence" value="ECO:0007669"/>
    <property type="project" value="InterPro"/>
</dbReference>
<evidence type="ECO:0000259" key="2">
    <source>
        <dbReference type="Pfam" id="PF00248"/>
    </source>
</evidence>
<protein>
    <recommendedName>
        <fullName evidence="2">NADP-dependent oxidoreductase domain-containing protein</fullName>
    </recommendedName>
</protein>
<dbReference type="InterPro" id="IPR023210">
    <property type="entry name" value="NADP_OxRdtase_dom"/>
</dbReference>
<dbReference type="AlphaFoldDB" id="A0A9Q1CVH2"/>
<comment type="similarity">
    <text evidence="1">Belongs to the aldo/keto reductase family.</text>
</comment>
<comment type="caution">
    <text evidence="3">The sequence shown here is derived from an EMBL/GenBank/DDBJ whole genome shotgun (WGS) entry which is preliminary data.</text>
</comment>
<dbReference type="SUPFAM" id="SSF51430">
    <property type="entry name" value="NAD(P)-linked oxidoreductase"/>
    <property type="match status" value="1"/>
</dbReference>
<dbReference type="InterPro" id="IPR044483">
    <property type="entry name" value="AKR1D1"/>
</dbReference>
<dbReference type="FunFam" id="3.20.20.100:FF:000003">
    <property type="entry name" value="Aldo-keto reductase family 1 member C3"/>
    <property type="match status" value="1"/>
</dbReference>
<dbReference type="InterPro" id="IPR036812">
    <property type="entry name" value="NAD(P)_OxRdtase_dom_sf"/>
</dbReference>
<dbReference type="PRINTS" id="PR00069">
    <property type="entry name" value="ALDKETRDTASE"/>
</dbReference>